<organism evidence="1 2">
    <name type="scientific">Monascus purpureus</name>
    <name type="common">Red mold</name>
    <name type="synonym">Monascus anka</name>
    <dbReference type="NCBI Taxonomy" id="5098"/>
    <lineage>
        <taxon>Eukaryota</taxon>
        <taxon>Fungi</taxon>
        <taxon>Dikarya</taxon>
        <taxon>Ascomycota</taxon>
        <taxon>Pezizomycotina</taxon>
        <taxon>Eurotiomycetes</taxon>
        <taxon>Eurotiomycetidae</taxon>
        <taxon>Eurotiales</taxon>
        <taxon>Aspergillaceae</taxon>
        <taxon>Monascus</taxon>
    </lineage>
</organism>
<proteinExistence type="predicted"/>
<dbReference type="STRING" id="5098.A0A507QKQ8"/>
<dbReference type="SUPFAM" id="SSF56801">
    <property type="entry name" value="Acetyl-CoA synthetase-like"/>
    <property type="match status" value="1"/>
</dbReference>
<reference evidence="1 2" key="1">
    <citation type="submission" date="2019-06" db="EMBL/GenBank/DDBJ databases">
        <title>Wine fermentation using esterase from Monascus purpureus.</title>
        <authorList>
            <person name="Geng C."/>
            <person name="Zhang Y."/>
        </authorList>
    </citation>
    <scope>NUCLEOTIDE SEQUENCE [LARGE SCALE GENOMIC DNA]</scope>
    <source>
        <strain evidence="1">HQ1</strain>
    </source>
</reference>
<dbReference type="AlphaFoldDB" id="A0A507QKQ8"/>
<evidence type="ECO:0000313" key="2">
    <source>
        <dbReference type="Proteomes" id="UP000319663"/>
    </source>
</evidence>
<gene>
    <name evidence="1" type="ORF">MPDQ_004934</name>
</gene>
<protein>
    <recommendedName>
        <fullName evidence="3">AMP-dependent synthetase/ligase domain-containing protein</fullName>
    </recommendedName>
</protein>
<dbReference type="Proteomes" id="UP000319663">
    <property type="component" value="Unassembled WGS sequence"/>
</dbReference>
<evidence type="ECO:0000313" key="1">
    <source>
        <dbReference type="EMBL" id="TQB67694.1"/>
    </source>
</evidence>
<name>A0A507QKQ8_MONPU</name>
<keyword evidence="2" id="KW-1185">Reference proteome</keyword>
<evidence type="ECO:0008006" key="3">
    <source>
        <dbReference type="Google" id="ProtNLM"/>
    </source>
</evidence>
<accession>A0A507QKQ8</accession>
<dbReference type="EMBL" id="VIFY01000324">
    <property type="protein sequence ID" value="TQB67694.1"/>
    <property type="molecule type" value="Genomic_DNA"/>
</dbReference>
<comment type="caution">
    <text evidence="1">The sequence shown here is derived from an EMBL/GenBank/DDBJ whole genome shotgun (WGS) entry which is preliminary data.</text>
</comment>
<sequence>MAADITRLLKSVNLISPRDLQTIHSWTATVPTYVYQTLNEQFEGTFSENAEQEVVFTSAGSMTYRELDDPSTILAVRLMKLGVKPNTPWCPTS</sequence>